<reference evidence="1 2" key="1">
    <citation type="submission" date="2014-06" db="EMBL/GenBank/DDBJ databases">
        <title>Genome evolution of avian class.</title>
        <authorList>
            <person name="Zhang G."/>
            <person name="Li C."/>
        </authorList>
    </citation>
    <scope>NUCLEOTIDE SEQUENCE [LARGE SCALE GENOMIC DNA]</scope>
    <source>
        <strain evidence="1">BGI_N309</strain>
    </source>
</reference>
<feature type="non-terminal residue" evidence="1">
    <location>
        <position position="169"/>
    </location>
</feature>
<proteinExistence type="predicted"/>
<dbReference type="InterPro" id="IPR011990">
    <property type="entry name" value="TPR-like_helical_dom_sf"/>
</dbReference>
<evidence type="ECO:0000313" key="2">
    <source>
        <dbReference type="Proteomes" id="UP000053641"/>
    </source>
</evidence>
<dbReference type="Gene3D" id="1.25.40.10">
    <property type="entry name" value="Tetratricopeptide repeat domain"/>
    <property type="match status" value="1"/>
</dbReference>
<dbReference type="Proteomes" id="UP000053641">
    <property type="component" value="Unassembled WGS sequence"/>
</dbReference>
<organism evidence="1 2">
    <name type="scientific">Tinamus guttatus</name>
    <name type="common">White-throated tinamou</name>
    <dbReference type="NCBI Taxonomy" id="94827"/>
    <lineage>
        <taxon>Eukaryota</taxon>
        <taxon>Metazoa</taxon>
        <taxon>Chordata</taxon>
        <taxon>Craniata</taxon>
        <taxon>Vertebrata</taxon>
        <taxon>Euteleostomi</taxon>
        <taxon>Archelosauria</taxon>
        <taxon>Archosauria</taxon>
        <taxon>Dinosauria</taxon>
        <taxon>Saurischia</taxon>
        <taxon>Theropoda</taxon>
        <taxon>Coelurosauria</taxon>
        <taxon>Aves</taxon>
        <taxon>Palaeognathae</taxon>
        <taxon>Tinamiformes</taxon>
        <taxon>Tinamidae</taxon>
        <taxon>Tinamus</taxon>
    </lineage>
</organism>
<protein>
    <submittedName>
        <fullName evidence="1">Tetratricopeptide repeat protein 16</fullName>
    </submittedName>
</protein>
<dbReference type="PANTHER" id="PTHR45153:SF1">
    <property type="entry name" value="TETRATRICOPEPTIDE REPEAT PROTEIN 16"/>
    <property type="match status" value="1"/>
</dbReference>
<dbReference type="EMBL" id="KL888075">
    <property type="protein sequence ID" value="KGL75559.1"/>
    <property type="molecule type" value="Genomic_DNA"/>
</dbReference>
<accession>A0A099YZD9</accession>
<dbReference type="STRING" id="94827.A0A099YZD9"/>
<dbReference type="SUPFAM" id="SSF48452">
    <property type="entry name" value="TPR-like"/>
    <property type="match status" value="1"/>
</dbReference>
<keyword evidence="2" id="KW-1185">Reference proteome</keyword>
<sequence>GQPALCHQDIQRALELEPQHGAAHALKQRLLSRGREAKAEAVSKALCGDLQGALLKVSFAIENDPSAADLFVLRGTLLRRLQEFSAAREDLARARALAAAGGPEAREAQRQLVLTHNDCAAHCYALGLFEEAVGLLSEALRDEKHEEGLYVNRGGPFARALPLSKKDSP</sequence>
<gene>
    <name evidence="1" type="ORF">N309_15259</name>
</gene>
<dbReference type="AlphaFoldDB" id="A0A099YZD9"/>
<feature type="non-terminal residue" evidence="1">
    <location>
        <position position="1"/>
    </location>
</feature>
<name>A0A099YZD9_TINGU</name>
<evidence type="ECO:0000313" key="1">
    <source>
        <dbReference type="EMBL" id="KGL75559.1"/>
    </source>
</evidence>
<dbReference type="PANTHER" id="PTHR45153">
    <property type="entry name" value="TETRATRICOPEPTIDE REPEAT PROTEIN 16"/>
    <property type="match status" value="1"/>
</dbReference>